<evidence type="ECO:0000259" key="2">
    <source>
        <dbReference type="PROSITE" id="PS50215"/>
    </source>
</evidence>
<proteinExistence type="predicted"/>
<dbReference type="GO" id="GO:0030198">
    <property type="term" value="P:extracellular matrix organization"/>
    <property type="evidence" value="ECO:0007669"/>
    <property type="project" value="TreeGrafter"/>
</dbReference>
<name>A0A9W9Y9Y0_9CNID</name>
<comment type="caution">
    <text evidence="3">The sequence shown here is derived from an EMBL/GenBank/DDBJ whole genome shotgun (WGS) entry which is preliminary data.</text>
</comment>
<dbReference type="Pfam" id="PF01421">
    <property type="entry name" value="Reprolysin"/>
    <property type="match status" value="1"/>
</dbReference>
<dbReference type="AlphaFoldDB" id="A0A9W9Y9Y0"/>
<dbReference type="GO" id="GO:0004222">
    <property type="term" value="F:metalloendopeptidase activity"/>
    <property type="evidence" value="ECO:0007669"/>
    <property type="project" value="InterPro"/>
</dbReference>
<feature type="binding site" evidence="1">
    <location>
        <position position="86"/>
    </location>
    <ligand>
        <name>Zn(2+)</name>
        <dbReference type="ChEBI" id="CHEBI:29105"/>
        <note>catalytic</note>
    </ligand>
</feature>
<feature type="active site" evidence="1">
    <location>
        <position position="77"/>
    </location>
</feature>
<keyword evidence="1" id="KW-0862">Zinc</keyword>
<dbReference type="EMBL" id="MU827798">
    <property type="protein sequence ID" value="KAJ7328153.1"/>
    <property type="molecule type" value="Genomic_DNA"/>
</dbReference>
<feature type="binding site" evidence="1">
    <location>
        <position position="76"/>
    </location>
    <ligand>
        <name>Zn(2+)</name>
        <dbReference type="ChEBI" id="CHEBI:29105"/>
        <note>catalytic</note>
    </ligand>
</feature>
<dbReference type="PANTHER" id="PTHR13723:SF200">
    <property type="entry name" value="ADAM METALLOPEPTIDASE WITH THROMBOSPONDIN TYPE 1 MOTIF B, ISOFORM B"/>
    <property type="match status" value="1"/>
</dbReference>
<evidence type="ECO:0000313" key="4">
    <source>
        <dbReference type="Proteomes" id="UP001163046"/>
    </source>
</evidence>
<sequence length="176" mass="19257">MGCGYDSSANNRERISKLTDWGEKNMPTSDKDPAHADMLILLTRVSLAQMGSTCATKFGRTVNNDIGLASAIIIAHEAAHTFGLGHDGKGARCNNGEYIMSSAVSDGQNAFKWSPCSSKLIQDFLTGSGSSCLDDNPHDFIHEPTIFHNKLPGQIMNAIFQCRLQYGSQYYHVPRE</sequence>
<dbReference type="InterPro" id="IPR024079">
    <property type="entry name" value="MetalloPept_cat_dom_sf"/>
</dbReference>
<keyword evidence="1" id="KW-0479">Metal-binding</keyword>
<dbReference type="InterPro" id="IPR001590">
    <property type="entry name" value="Peptidase_M12B"/>
</dbReference>
<dbReference type="PANTHER" id="PTHR13723">
    <property type="entry name" value="ADAMTS A DISINTEGRIN AND METALLOPROTEASE WITH THROMBOSPONDIN MOTIFS PROTEASE"/>
    <property type="match status" value="1"/>
</dbReference>
<dbReference type="Proteomes" id="UP001163046">
    <property type="component" value="Unassembled WGS sequence"/>
</dbReference>
<dbReference type="OrthoDB" id="7695528at2759"/>
<dbReference type="PROSITE" id="PS50215">
    <property type="entry name" value="ADAM_MEPRO"/>
    <property type="match status" value="1"/>
</dbReference>
<keyword evidence="4" id="KW-1185">Reference proteome</keyword>
<gene>
    <name evidence="3" type="primary">ADAMTS10_7</name>
    <name evidence="3" type="ORF">OS493_025558</name>
</gene>
<dbReference type="GO" id="GO:0006508">
    <property type="term" value="P:proteolysis"/>
    <property type="evidence" value="ECO:0007669"/>
    <property type="project" value="InterPro"/>
</dbReference>
<dbReference type="SUPFAM" id="SSF55486">
    <property type="entry name" value="Metalloproteases ('zincins'), catalytic domain"/>
    <property type="match status" value="1"/>
</dbReference>
<dbReference type="GO" id="GO:0046872">
    <property type="term" value="F:metal ion binding"/>
    <property type="evidence" value="ECO:0007669"/>
    <property type="project" value="UniProtKB-KW"/>
</dbReference>
<feature type="binding site" evidence="1">
    <location>
        <position position="80"/>
    </location>
    <ligand>
        <name>Zn(2+)</name>
        <dbReference type="ChEBI" id="CHEBI:29105"/>
        <note>catalytic</note>
    </ligand>
</feature>
<dbReference type="GO" id="GO:0031012">
    <property type="term" value="C:extracellular matrix"/>
    <property type="evidence" value="ECO:0007669"/>
    <property type="project" value="TreeGrafter"/>
</dbReference>
<reference evidence="3" key="1">
    <citation type="submission" date="2023-01" db="EMBL/GenBank/DDBJ databases">
        <title>Genome assembly of the deep-sea coral Lophelia pertusa.</title>
        <authorList>
            <person name="Herrera S."/>
            <person name="Cordes E."/>
        </authorList>
    </citation>
    <scope>NUCLEOTIDE SEQUENCE</scope>
    <source>
        <strain evidence="3">USNM1676648</strain>
        <tissue evidence="3">Polyp</tissue>
    </source>
</reference>
<dbReference type="InterPro" id="IPR050439">
    <property type="entry name" value="ADAMTS_ADAMTS-like"/>
</dbReference>
<protein>
    <submittedName>
        <fullName evidence="3">Metalloendopeptidase</fullName>
    </submittedName>
</protein>
<feature type="domain" description="Peptidase M12B" evidence="2">
    <location>
        <begin position="1"/>
        <end position="137"/>
    </location>
</feature>
<organism evidence="3 4">
    <name type="scientific">Desmophyllum pertusum</name>
    <dbReference type="NCBI Taxonomy" id="174260"/>
    <lineage>
        <taxon>Eukaryota</taxon>
        <taxon>Metazoa</taxon>
        <taxon>Cnidaria</taxon>
        <taxon>Anthozoa</taxon>
        <taxon>Hexacorallia</taxon>
        <taxon>Scleractinia</taxon>
        <taxon>Caryophylliina</taxon>
        <taxon>Caryophylliidae</taxon>
        <taxon>Desmophyllum</taxon>
    </lineage>
</organism>
<accession>A0A9W9Y9Y0</accession>
<evidence type="ECO:0000313" key="3">
    <source>
        <dbReference type="EMBL" id="KAJ7328153.1"/>
    </source>
</evidence>
<dbReference type="Gene3D" id="3.40.390.10">
    <property type="entry name" value="Collagenase (Catalytic Domain)"/>
    <property type="match status" value="1"/>
</dbReference>
<evidence type="ECO:0000256" key="1">
    <source>
        <dbReference type="PROSITE-ProRule" id="PRU00276"/>
    </source>
</evidence>
<comment type="caution">
    <text evidence="1">Lacks conserved residue(s) required for the propagation of feature annotation.</text>
</comment>